<dbReference type="AlphaFoldDB" id="A0AAV3ZQM2"/>
<dbReference type="EMBL" id="BLXT01002778">
    <property type="protein sequence ID" value="GFN97486.1"/>
    <property type="molecule type" value="Genomic_DNA"/>
</dbReference>
<dbReference type="Proteomes" id="UP000735302">
    <property type="component" value="Unassembled WGS sequence"/>
</dbReference>
<organism evidence="1 2">
    <name type="scientific">Plakobranchus ocellatus</name>
    <dbReference type="NCBI Taxonomy" id="259542"/>
    <lineage>
        <taxon>Eukaryota</taxon>
        <taxon>Metazoa</taxon>
        <taxon>Spiralia</taxon>
        <taxon>Lophotrochozoa</taxon>
        <taxon>Mollusca</taxon>
        <taxon>Gastropoda</taxon>
        <taxon>Heterobranchia</taxon>
        <taxon>Euthyneura</taxon>
        <taxon>Panpulmonata</taxon>
        <taxon>Sacoglossa</taxon>
        <taxon>Placobranchoidea</taxon>
        <taxon>Plakobranchidae</taxon>
        <taxon>Plakobranchus</taxon>
    </lineage>
</organism>
<evidence type="ECO:0000313" key="2">
    <source>
        <dbReference type="Proteomes" id="UP000735302"/>
    </source>
</evidence>
<evidence type="ECO:0000313" key="1">
    <source>
        <dbReference type="EMBL" id="GFN97486.1"/>
    </source>
</evidence>
<proteinExistence type="predicted"/>
<protein>
    <submittedName>
        <fullName evidence="1">Uncharacterized protein</fullName>
    </submittedName>
</protein>
<accession>A0AAV3ZQM2</accession>
<keyword evidence="2" id="KW-1185">Reference proteome</keyword>
<comment type="caution">
    <text evidence="1">The sequence shown here is derived from an EMBL/GenBank/DDBJ whole genome shotgun (WGS) entry which is preliminary data.</text>
</comment>
<sequence length="76" mass="8377">MSVDQCTTKCDALFDLMAGNDEQKADKWCHFECACQKNNTCTFDMKTSTAAPSRTTMMIWTNMPTTAATNPSSTVP</sequence>
<gene>
    <name evidence="1" type="ORF">PoB_002399200</name>
</gene>
<reference evidence="1 2" key="1">
    <citation type="journal article" date="2021" name="Elife">
        <title>Chloroplast acquisition without the gene transfer in kleptoplastic sea slugs, Plakobranchus ocellatus.</title>
        <authorList>
            <person name="Maeda T."/>
            <person name="Takahashi S."/>
            <person name="Yoshida T."/>
            <person name="Shimamura S."/>
            <person name="Takaki Y."/>
            <person name="Nagai Y."/>
            <person name="Toyoda A."/>
            <person name="Suzuki Y."/>
            <person name="Arimoto A."/>
            <person name="Ishii H."/>
            <person name="Satoh N."/>
            <person name="Nishiyama T."/>
            <person name="Hasebe M."/>
            <person name="Maruyama T."/>
            <person name="Minagawa J."/>
            <person name="Obokata J."/>
            <person name="Shigenobu S."/>
        </authorList>
    </citation>
    <scope>NUCLEOTIDE SEQUENCE [LARGE SCALE GENOMIC DNA]</scope>
</reference>
<name>A0AAV3ZQM2_9GAST</name>